<dbReference type="EMBL" id="MH396010">
    <property type="protein sequence ID" value="AXI96245.1"/>
    <property type="molecule type" value="Genomic_DNA"/>
</dbReference>
<evidence type="ECO:0000256" key="1">
    <source>
        <dbReference type="SAM" id="Phobius"/>
    </source>
</evidence>
<feature type="transmembrane region" description="Helical" evidence="1">
    <location>
        <begin position="6"/>
        <end position="25"/>
    </location>
</feature>
<keyword evidence="1" id="KW-1133">Transmembrane helix</keyword>
<keyword evidence="1" id="KW-0812">Transmembrane</keyword>
<dbReference type="AlphaFoldDB" id="A0A345U709"/>
<geneLocation type="chloroplast" evidence="2"/>
<gene>
    <name evidence="2" type="primary">ycf37</name>
</gene>
<sequence>MFEIYLILATCFLLPICFLITRNIIYIYQQLQSLNDVEKTKDIINIENKHIVYIAKIYINRKKWLDCITLLESYMKKIKINEQTILIQYYNYIGLCYQSIKMYKIAKKYYLQAYNKAPCIKQTLKNLANMYKLSGDTKNASKIYNELTVLNKNEDI</sequence>
<evidence type="ECO:0000313" key="2">
    <source>
        <dbReference type="EMBL" id="AXI96245.1"/>
    </source>
</evidence>
<dbReference type="SUPFAM" id="SSF48452">
    <property type="entry name" value="TPR-like"/>
    <property type="match status" value="1"/>
</dbReference>
<dbReference type="Gene3D" id="1.25.40.10">
    <property type="entry name" value="Tetratricopeptide repeat domain"/>
    <property type="match status" value="1"/>
</dbReference>
<keyword evidence="2" id="KW-0934">Plastid</keyword>
<dbReference type="GeneID" id="37623136"/>
<dbReference type="InterPro" id="IPR011990">
    <property type="entry name" value="TPR-like_helical_dom_sf"/>
</dbReference>
<keyword evidence="2" id="KW-0150">Chloroplast</keyword>
<accession>A0A345U709</accession>
<keyword evidence="1" id="KW-0472">Membrane</keyword>
<dbReference type="RefSeq" id="YP_009510572.1">
    <property type="nucleotide sequence ID" value="NC_039140.1"/>
</dbReference>
<proteinExistence type="predicted"/>
<reference evidence="2" key="1">
    <citation type="submission" date="2018-05" db="EMBL/GenBank/DDBJ databases">
        <title>Organellar genomes of Gracilariaceae.</title>
        <authorList>
            <person name="Iha C."/>
            <person name="Oliveira M.C."/>
        </authorList>
    </citation>
    <scope>NUCLEOTIDE SEQUENCE</scope>
</reference>
<protein>
    <submittedName>
        <fullName evidence="2">Uncharacterized protein</fullName>
    </submittedName>
</protein>
<organism evidence="2">
    <name type="scientific">Gracilaria ferox</name>
    <dbReference type="NCBI Taxonomy" id="1184158"/>
    <lineage>
        <taxon>Eukaryota</taxon>
        <taxon>Rhodophyta</taxon>
        <taxon>Florideophyceae</taxon>
        <taxon>Rhodymeniophycidae</taxon>
        <taxon>Gracilariales</taxon>
        <taxon>Gracilariaceae</taxon>
        <taxon>Gracilaria</taxon>
    </lineage>
</organism>
<name>A0A345U709_9FLOR</name>